<dbReference type="Proteomes" id="UP001595898">
    <property type="component" value="Unassembled WGS sequence"/>
</dbReference>
<accession>A0ABD5PPW3</accession>
<dbReference type="RefSeq" id="WP_250140713.1">
    <property type="nucleotide sequence ID" value="NZ_JALIQP010000002.1"/>
</dbReference>
<evidence type="ECO:0000256" key="1">
    <source>
        <dbReference type="SAM" id="MobiDB-lite"/>
    </source>
</evidence>
<reference evidence="2 3" key="1">
    <citation type="journal article" date="2019" name="Int. J. Syst. Evol. Microbiol.">
        <title>The Global Catalogue of Microorganisms (GCM) 10K type strain sequencing project: providing services to taxonomists for standard genome sequencing and annotation.</title>
        <authorList>
            <consortium name="The Broad Institute Genomics Platform"/>
            <consortium name="The Broad Institute Genome Sequencing Center for Infectious Disease"/>
            <person name="Wu L."/>
            <person name="Ma J."/>
        </authorList>
    </citation>
    <scope>NUCLEOTIDE SEQUENCE [LARGE SCALE GENOMIC DNA]</scope>
    <source>
        <strain evidence="2 3">WLHS5</strain>
    </source>
</reference>
<feature type="compositionally biased region" description="Acidic residues" evidence="1">
    <location>
        <begin position="172"/>
        <end position="203"/>
    </location>
</feature>
<dbReference type="AlphaFoldDB" id="A0ABD5PPW3"/>
<organism evidence="2 3">
    <name type="scientific">Halosolutus amylolyticus</name>
    <dbReference type="NCBI Taxonomy" id="2932267"/>
    <lineage>
        <taxon>Archaea</taxon>
        <taxon>Methanobacteriati</taxon>
        <taxon>Methanobacteriota</taxon>
        <taxon>Stenosarchaea group</taxon>
        <taxon>Halobacteria</taxon>
        <taxon>Halobacteriales</taxon>
        <taxon>Natrialbaceae</taxon>
        <taxon>Halosolutus</taxon>
    </lineage>
</organism>
<dbReference type="EMBL" id="JBHSFA010000007">
    <property type="protein sequence ID" value="MFC4542590.1"/>
    <property type="molecule type" value="Genomic_DNA"/>
</dbReference>
<proteinExistence type="predicted"/>
<name>A0ABD5PPW3_9EURY</name>
<evidence type="ECO:0000313" key="2">
    <source>
        <dbReference type="EMBL" id="MFC4542590.1"/>
    </source>
</evidence>
<feature type="region of interest" description="Disordered" evidence="1">
    <location>
        <begin position="127"/>
        <end position="203"/>
    </location>
</feature>
<sequence>MRLSIPGFDGLYFDTDAESPAVNIALTAAGRRAPKPQGYAVQLLPYLWSFDLDLREVPTDHPVQYLHPEGARSLGELSADRTVRQAGSELESVLRFVWAVNQEVESATNQLVGRDPDRDGVVIEIDEGRVTADGEELGTDAFDVGESASGPGSDAGVGSRSVTEIDIADGAPDAESDADEFAIDDEPDAEGSDEDDSGPADDF</sequence>
<comment type="caution">
    <text evidence="2">The sequence shown here is derived from an EMBL/GenBank/DDBJ whole genome shotgun (WGS) entry which is preliminary data.</text>
</comment>
<protein>
    <submittedName>
        <fullName evidence="2">Uncharacterized protein</fullName>
    </submittedName>
</protein>
<gene>
    <name evidence="2" type="ORF">ACFO5R_11735</name>
</gene>
<keyword evidence="3" id="KW-1185">Reference proteome</keyword>
<evidence type="ECO:0000313" key="3">
    <source>
        <dbReference type="Proteomes" id="UP001595898"/>
    </source>
</evidence>